<gene>
    <name evidence="1" type="ORF">NBO_38g0024</name>
</gene>
<dbReference type="VEuPathDB" id="MicrosporidiaDB:NBO_38g0024"/>
<dbReference type="AlphaFoldDB" id="R0MMM1"/>
<name>R0MMM1_NOSB1</name>
<accession>R0MMM1</accession>
<evidence type="ECO:0000313" key="2">
    <source>
        <dbReference type="Proteomes" id="UP000016927"/>
    </source>
</evidence>
<organism evidence="1 2">
    <name type="scientific">Nosema bombycis (strain CQ1 / CVCC 102059)</name>
    <name type="common">Microsporidian parasite</name>
    <name type="synonym">Pebrine of silkworm</name>
    <dbReference type="NCBI Taxonomy" id="578461"/>
    <lineage>
        <taxon>Eukaryota</taxon>
        <taxon>Fungi</taxon>
        <taxon>Fungi incertae sedis</taxon>
        <taxon>Microsporidia</taxon>
        <taxon>Nosematidae</taxon>
        <taxon>Nosema</taxon>
    </lineage>
</organism>
<dbReference type="EMBL" id="KB908946">
    <property type="protein sequence ID" value="EOB14113.1"/>
    <property type="molecule type" value="Genomic_DNA"/>
</dbReference>
<dbReference type="HOGENOM" id="CLU_2455320_0_0_1"/>
<dbReference type="Proteomes" id="UP000016927">
    <property type="component" value="Unassembled WGS sequence"/>
</dbReference>
<evidence type="ECO:0000313" key="1">
    <source>
        <dbReference type="EMBL" id="EOB14113.1"/>
    </source>
</evidence>
<proteinExistence type="predicted"/>
<reference evidence="1 2" key="1">
    <citation type="journal article" date="2013" name="BMC Genomics">
        <title>Comparative genomics of parasitic silkworm microsporidia reveal an association between genome expansion and host adaptation.</title>
        <authorList>
            <person name="Pan G."/>
            <person name="Xu J."/>
            <person name="Li T."/>
            <person name="Xia Q."/>
            <person name="Liu S.L."/>
            <person name="Zhang G."/>
            <person name="Li S."/>
            <person name="Li C."/>
            <person name="Liu H."/>
            <person name="Yang L."/>
            <person name="Liu T."/>
            <person name="Zhang X."/>
            <person name="Wu Z."/>
            <person name="Fan W."/>
            <person name="Dang X."/>
            <person name="Xiang H."/>
            <person name="Tao M."/>
            <person name="Li Y."/>
            <person name="Hu J."/>
            <person name="Li Z."/>
            <person name="Lin L."/>
            <person name="Luo J."/>
            <person name="Geng L."/>
            <person name="Wang L."/>
            <person name="Long M."/>
            <person name="Wan Y."/>
            <person name="He N."/>
            <person name="Zhang Z."/>
            <person name="Lu C."/>
            <person name="Keeling P.J."/>
            <person name="Wang J."/>
            <person name="Xiang Z."/>
            <person name="Zhou Z."/>
        </authorList>
    </citation>
    <scope>NUCLEOTIDE SEQUENCE [LARGE SCALE GENOMIC DNA]</scope>
    <source>
        <strain evidence="2">CQ1 / CVCC 102059</strain>
    </source>
</reference>
<sequence length="89" mass="9864">MMNEINPYVEEKYKIKKDKVEEKGVKNEEMPIEETVLIKEIEKPNGLVVGGKGVKGGSKVVDQGSMHIRTAVMDYGGEHNPTISLLPNP</sequence>
<protein>
    <submittedName>
        <fullName evidence="1">Uncharacterized protein</fullName>
    </submittedName>
</protein>
<keyword evidence="2" id="KW-1185">Reference proteome</keyword>